<evidence type="ECO:0000313" key="1">
    <source>
        <dbReference type="EMBL" id="SFM88850.1"/>
    </source>
</evidence>
<dbReference type="Proteomes" id="UP000199470">
    <property type="component" value="Unassembled WGS sequence"/>
</dbReference>
<dbReference type="AlphaFoldDB" id="A0A1I4UJB8"/>
<reference evidence="1 2" key="1">
    <citation type="submission" date="2016-10" db="EMBL/GenBank/DDBJ databases">
        <authorList>
            <person name="de Groot N.N."/>
        </authorList>
    </citation>
    <scope>NUCLEOTIDE SEQUENCE [LARGE SCALE GENOMIC DNA]</scope>
    <source>
        <strain evidence="1 2">ATCC 43154</strain>
    </source>
</reference>
<accession>A0A1I4UJB8</accession>
<dbReference type="RefSeq" id="WP_093357103.1">
    <property type="nucleotide sequence ID" value="NZ_FOTW01000043.1"/>
</dbReference>
<gene>
    <name evidence="1" type="ORF">SAMN02982985_05672</name>
</gene>
<organism evidence="1 2">
    <name type="scientific">Rugamonas rubra</name>
    <dbReference type="NCBI Taxonomy" id="758825"/>
    <lineage>
        <taxon>Bacteria</taxon>
        <taxon>Pseudomonadati</taxon>
        <taxon>Pseudomonadota</taxon>
        <taxon>Betaproteobacteria</taxon>
        <taxon>Burkholderiales</taxon>
        <taxon>Oxalobacteraceae</taxon>
        <taxon>Telluria group</taxon>
        <taxon>Rugamonas</taxon>
    </lineage>
</organism>
<sequence>MNLKDTAAMAAALRVLDERVKAARTAANADMLAAADPGDRITATHDGQALGSVSVTTGRTTARVTDPAAFAAWCAEHYPTEVEHRPVVRESFVRAVLDASKHAGQAAMPDGTLDVPGIDVAEGDPYVTVRLAPNAAEVVADMVRTGAIRLDGTRPAIEGAQQ</sequence>
<dbReference type="STRING" id="758825.SAMN02982985_05672"/>
<name>A0A1I4UJB8_9BURK</name>
<dbReference type="EMBL" id="FOTW01000043">
    <property type="protein sequence ID" value="SFM88850.1"/>
    <property type="molecule type" value="Genomic_DNA"/>
</dbReference>
<keyword evidence="2" id="KW-1185">Reference proteome</keyword>
<protein>
    <submittedName>
        <fullName evidence="1">Uncharacterized protein</fullName>
    </submittedName>
</protein>
<dbReference type="OrthoDB" id="3531385at2"/>
<proteinExistence type="predicted"/>
<evidence type="ECO:0000313" key="2">
    <source>
        <dbReference type="Proteomes" id="UP000199470"/>
    </source>
</evidence>